<keyword evidence="5 11" id="KW-0863">Zinc-finger</keyword>
<proteinExistence type="inferred from homology"/>
<dbReference type="Gene3D" id="2.20.25.10">
    <property type="match status" value="1"/>
</dbReference>
<dbReference type="Pfam" id="PF02150">
    <property type="entry name" value="Zn_ribbon_RPB9"/>
    <property type="match status" value="1"/>
</dbReference>
<evidence type="ECO:0000313" key="15">
    <source>
        <dbReference type="Proteomes" id="UP000245383"/>
    </source>
</evidence>
<accession>A0A2T9YVW9</accession>
<keyword evidence="3 12" id="KW-0240">DNA-directed RNA polymerase</keyword>
<comment type="similarity">
    <text evidence="12">Belongs to the archaeal rpoM/eukaryotic RPA12/RPB9/RPC11 RNA polymerase family.</text>
</comment>
<keyword evidence="15" id="KW-1185">Reference proteome</keyword>
<evidence type="ECO:0000256" key="3">
    <source>
        <dbReference type="ARBA" id="ARBA00022478"/>
    </source>
</evidence>
<dbReference type="Pfam" id="PF01096">
    <property type="entry name" value="Zn_ribbon_TFIIS"/>
    <property type="match status" value="1"/>
</dbReference>
<comment type="subcellular location">
    <subcellularLocation>
        <location evidence="1">Nucleus</location>
    </subcellularLocation>
</comment>
<evidence type="ECO:0000259" key="13">
    <source>
        <dbReference type="PROSITE" id="PS51133"/>
    </source>
</evidence>
<dbReference type="AlphaFoldDB" id="A0A2T9YVW9"/>
<gene>
    <name evidence="14" type="ORF">BB561_001152</name>
</gene>
<reference evidence="14 15" key="1">
    <citation type="journal article" date="2018" name="MBio">
        <title>Comparative Genomics Reveals the Core Gene Toolbox for the Fungus-Insect Symbiosis.</title>
        <authorList>
            <person name="Wang Y."/>
            <person name="Stata M."/>
            <person name="Wang W."/>
            <person name="Stajich J.E."/>
            <person name="White M.M."/>
            <person name="Moncalvo J.M."/>
        </authorList>
    </citation>
    <scope>NUCLEOTIDE SEQUENCE [LARGE SCALE GENOMIC DNA]</scope>
    <source>
        <strain evidence="14 15">SWE-8-4</strain>
    </source>
</reference>
<evidence type="ECO:0000256" key="5">
    <source>
        <dbReference type="ARBA" id="ARBA00022771"/>
    </source>
</evidence>
<dbReference type="FunFam" id="2.20.25.10:FF:000005">
    <property type="entry name" value="DNA-directed RNA polymerase subunit"/>
    <property type="match status" value="1"/>
</dbReference>
<evidence type="ECO:0000256" key="7">
    <source>
        <dbReference type="ARBA" id="ARBA00023163"/>
    </source>
</evidence>
<name>A0A2T9YVW9_9FUNG</name>
<organism evidence="14 15">
    <name type="scientific">Smittium simulii</name>
    <dbReference type="NCBI Taxonomy" id="133385"/>
    <lineage>
        <taxon>Eukaryota</taxon>
        <taxon>Fungi</taxon>
        <taxon>Fungi incertae sedis</taxon>
        <taxon>Zoopagomycota</taxon>
        <taxon>Kickxellomycotina</taxon>
        <taxon>Harpellomycetes</taxon>
        <taxon>Harpellales</taxon>
        <taxon>Legeriomycetaceae</taxon>
        <taxon>Smittium</taxon>
    </lineage>
</organism>
<dbReference type="GO" id="GO:0006386">
    <property type="term" value="P:termination of RNA polymerase III transcription"/>
    <property type="evidence" value="ECO:0007669"/>
    <property type="project" value="TreeGrafter"/>
</dbReference>
<feature type="domain" description="TFIIS-type" evidence="13">
    <location>
        <begin position="67"/>
        <end position="139"/>
    </location>
</feature>
<dbReference type="PANTHER" id="PTHR11239:SF12">
    <property type="entry name" value="DNA-DIRECTED RNA POLYMERASE III SUBUNIT RPC10"/>
    <property type="match status" value="1"/>
</dbReference>
<dbReference type="STRING" id="133385.A0A2T9YVW9"/>
<sequence>MLFCPSCCNLLLIKAEAGDNGESCFVCQTCPYMFPIHRPLVTRTVLKRKEVDDVLGGAEAWKNVDSTQATCPKCEHGRAYFMQIQIRSADEPMTTDFKKMDISLMEFGMFIKLANPDVSNMIEPFLNTGSDKNTGYSWDQFATDTVAAVDYVTNFIYAKKILNAAIVYDDILLDDELMAMTYKECNTASKTAVKFPTSTELNIKDLFDDSEKMLAAAVQNSISDNDNVAEKNTNINIKFKKPNEDTIILKKEDQTLIYSSDFDNEIDKIESIYTGKPPHFNLELIDKFASLKKAMMLKCNFN</sequence>
<dbReference type="SMART" id="SM00661">
    <property type="entry name" value="RPOL9"/>
    <property type="match status" value="1"/>
</dbReference>
<dbReference type="GO" id="GO:0003676">
    <property type="term" value="F:nucleic acid binding"/>
    <property type="evidence" value="ECO:0007669"/>
    <property type="project" value="InterPro"/>
</dbReference>
<keyword evidence="8" id="KW-0539">Nucleus</keyword>
<keyword evidence="7 12" id="KW-0804">Transcription</keyword>
<dbReference type="GO" id="GO:0003899">
    <property type="term" value="F:DNA-directed RNA polymerase activity"/>
    <property type="evidence" value="ECO:0007669"/>
    <property type="project" value="InterPro"/>
</dbReference>
<evidence type="ECO:0000256" key="11">
    <source>
        <dbReference type="PROSITE-ProRule" id="PRU00472"/>
    </source>
</evidence>
<comment type="caution">
    <text evidence="14">The sequence shown here is derived from an EMBL/GenBank/DDBJ whole genome shotgun (WGS) entry which is preliminary data.</text>
</comment>
<dbReference type="PROSITE" id="PS51133">
    <property type="entry name" value="ZF_TFIIS_2"/>
    <property type="match status" value="1"/>
</dbReference>
<dbReference type="CDD" id="cd10509">
    <property type="entry name" value="Zn-ribbon_RPC11"/>
    <property type="match status" value="1"/>
</dbReference>
<evidence type="ECO:0000256" key="8">
    <source>
        <dbReference type="ARBA" id="ARBA00023242"/>
    </source>
</evidence>
<dbReference type="OrthoDB" id="282152at2759"/>
<dbReference type="PANTHER" id="PTHR11239">
    <property type="entry name" value="DNA-DIRECTED RNA POLYMERASE"/>
    <property type="match status" value="1"/>
</dbReference>
<dbReference type="InterPro" id="IPR001529">
    <property type="entry name" value="Zn_ribbon_RPB9"/>
</dbReference>
<evidence type="ECO:0000256" key="9">
    <source>
        <dbReference type="ARBA" id="ARBA00029985"/>
    </source>
</evidence>
<dbReference type="InterPro" id="IPR034014">
    <property type="entry name" value="Zn_ribbon_RPC11_C"/>
</dbReference>
<protein>
    <recommendedName>
        <fullName evidence="2">DNA-directed RNA polymerase III subunit RPC10</fullName>
    </recommendedName>
    <alternativeName>
        <fullName evidence="10">DNA-directed RNA polymerases III 12.5 kDa polypeptide</fullName>
    </alternativeName>
    <alternativeName>
        <fullName evidence="9">RNA polymerase III subunit C11</fullName>
    </alternativeName>
</protein>
<dbReference type="InterPro" id="IPR012164">
    <property type="entry name" value="Rpa12/Rpb9/Rpc10/TFS"/>
</dbReference>
<dbReference type="SUPFAM" id="SSF57783">
    <property type="entry name" value="Zinc beta-ribbon"/>
    <property type="match status" value="1"/>
</dbReference>
<evidence type="ECO:0000256" key="10">
    <source>
        <dbReference type="ARBA" id="ARBA00078207"/>
    </source>
</evidence>
<evidence type="ECO:0000256" key="4">
    <source>
        <dbReference type="ARBA" id="ARBA00022723"/>
    </source>
</evidence>
<evidence type="ECO:0000313" key="14">
    <source>
        <dbReference type="EMBL" id="PVU96478.1"/>
    </source>
</evidence>
<dbReference type="SMART" id="SM00440">
    <property type="entry name" value="ZnF_C2C2"/>
    <property type="match status" value="1"/>
</dbReference>
<evidence type="ECO:0000256" key="12">
    <source>
        <dbReference type="RuleBase" id="RU003474"/>
    </source>
</evidence>
<dbReference type="Proteomes" id="UP000245383">
    <property type="component" value="Unassembled WGS sequence"/>
</dbReference>
<keyword evidence="4 12" id="KW-0479">Metal-binding</keyword>
<evidence type="ECO:0000256" key="2">
    <source>
        <dbReference type="ARBA" id="ARBA00020093"/>
    </source>
</evidence>
<dbReference type="EMBL" id="MBFR01000031">
    <property type="protein sequence ID" value="PVU96478.1"/>
    <property type="molecule type" value="Genomic_DNA"/>
</dbReference>
<keyword evidence="6" id="KW-0862">Zinc</keyword>
<evidence type="ECO:0000256" key="1">
    <source>
        <dbReference type="ARBA" id="ARBA00004123"/>
    </source>
</evidence>
<dbReference type="GO" id="GO:0005666">
    <property type="term" value="C:RNA polymerase III complex"/>
    <property type="evidence" value="ECO:0007669"/>
    <property type="project" value="TreeGrafter"/>
</dbReference>
<dbReference type="GO" id="GO:0008270">
    <property type="term" value="F:zinc ion binding"/>
    <property type="evidence" value="ECO:0007669"/>
    <property type="project" value="UniProtKB-KW"/>
</dbReference>
<evidence type="ECO:0000256" key="6">
    <source>
        <dbReference type="ARBA" id="ARBA00022833"/>
    </source>
</evidence>
<dbReference type="InterPro" id="IPR001222">
    <property type="entry name" value="Znf_TFIIS"/>
</dbReference>